<dbReference type="InterPro" id="IPR011513">
    <property type="entry name" value="Nse1"/>
</dbReference>
<comment type="subunit">
    <text evidence="15">Component of the Smc5-Smc6 complex.</text>
</comment>
<reference evidence="18 19" key="1">
    <citation type="journal article" date="2019" name="Sci. Rep.">
        <title>A high-quality genome of Eragrostis curvula grass provides insights into Poaceae evolution and supports new strategies to enhance forage quality.</title>
        <authorList>
            <person name="Carballo J."/>
            <person name="Santos B.A.C.M."/>
            <person name="Zappacosta D."/>
            <person name="Garbus I."/>
            <person name="Selva J.P."/>
            <person name="Gallo C.A."/>
            <person name="Diaz A."/>
            <person name="Albertini E."/>
            <person name="Caccamo M."/>
            <person name="Echenique V."/>
        </authorList>
    </citation>
    <scope>NUCLEOTIDE SEQUENCE [LARGE SCALE GENOMIC DNA]</scope>
    <source>
        <strain evidence="19">cv. Victoria</strain>
        <tissue evidence="18">Leaf</tissue>
    </source>
</reference>
<feature type="compositionally biased region" description="Acidic residues" evidence="16">
    <location>
        <begin position="255"/>
        <end position="270"/>
    </location>
</feature>
<evidence type="ECO:0000256" key="1">
    <source>
        <dbReference type="ARBA" id="ARBA00000900"/>
    </source>
</evidence>
<dbReference type="CDD" id="cd16493">
    <property type="entry name" value="RING-CH-C4HC3_NSE1"/>
    <property type="match status" value="1"/>
</dbReference>
<name>A0A5J9WTM2_9POAL</name>
<feature type="region of interest" description="Disordered" evidence="16">
    <location>
        <begin position="240"/>
        <end position="338"/>
    </location>
</feature>
<evidence type="ECO:0000256" key="9">
    <source>
        <dbReference type="ARBA" id="ARBA00022771"/>
    </source>
</evidence>
<keyword evidence="6 15" id="KW-0808">Transferase</keyword>
<keyword evidence="13 15" id="KW-0234">DNA repair</keyword>
<evidence type="ECO:0000256" key="10">
    <source>
        <dbReference type="ARBA" id="ARBA00022786"/>
    </source>
</evidence>
<dbReference type="Gramene" id="TVU50690">
    <property type="protein sequence ID" value="TVU50690"/>
    <property type="gene ID" value="EJB05_02070"/>
</dbReference>
<evidence type="ECO:0000256" key="3">
    <source>
        <dbReference type="ARBA" id="ARBA00010258"/>
    </source>
</evidence>
<dbReference type="OrthoDB" id="185455at2759"/>
<dbReference type="Gene3D" id="3.90.1150.220">
    <property type="match status" value="1"/>
</dbReference>
<evidence type="ECO:0000259" key="17">
    <source>
        <dbReference type="Pfam" id="PF08746"/>
    </source>
</evidence>
<keyword evidence="8 15" id="KW-0227">DNA damage</keyword>
<comment type="caution">
    <text evidence="18">The sequence shown here is derived from an EMBL/GenBank/DDBJ whole genome shotgun (WGS) entry which is preliminary data.</text>
</comment>
<protein>
    <recommendedName>
        <fullName evidence="5 15">Non-structural maintenance of chromosomes element 1 homolog</fullName>
        <ecNumber evidence="4 15">2.3.2.27</ecNumber>
    </recommendedName>
</protein>
<evidence type="ECO:0000313" key="19">
    <source>
        <dbReference type="Proteomes" id="UP000324897"/>
    </source>
</evidence>
<dbReference type="Pfam" id="PF07574">
    <property type="entry name" value="SMC_Nse1"/>
    <property type="match status" value="1"/>
</dbReference>
<evidence type="ECO:0000256" key="8">
    <source>
        <dbReference type="ARBA" id="ARBA00022763"/>
    </source>
</evidence>
<dbReference type="AlphaFoldDB" id="A0A5J9WTM2"/>
<evidence type="ECO:0000256" key="11">
    <source>
        <dbReference type="ARBA" id="ARBA00022833"/>
    </source>
</evidence>
<comment type="subcellular location">
    <subcellularLocation>
        <location evidence="2 15">Nucleus</location>
    </subcellularLocation>
</comment>
<proteinExistence type="inferred from homology"/>
<dbReference type="PANTHER" id="PTHR20973:SF0">
    <property type="entry name" value="NON-STRUCTURAL MAINTENANCE OF CHROMOSOMES ELEMENT 1 HOMOLOG"/>
    <property type="match status" value="1"/>
</dbReference>
<evidence type="ECO:0000256" key="16">
    <source>
        <dbReference type="SAM" id="MobiDB-lite"/>
    </source>
</evidence>
<feature type="compositionally biased region" description="Low complexity" evidence="16">
    <location>
        <begin position="315"/>
        <end position="326"/>
    </location>
</feature>
<evidence type="ECO:0000256" key="4">
    <source>
        <dbReference type="ARBA" id="ARBA00012483"/>
    </source>
</evidence>
<dbReference type="InterPro" id="IPR036388">
    <property type="entry name" value="WH-like_DNA-bd_sf"/>
</dbReference>
<dbReference type="GO" id="GO:0000724">
    <property type="term" value="P:double-strand break repair via homologous recombination"/>
    <property type="evidence" value="ECO:0007669"/>
    <property type="project" value="TreeGrafter"/>
</dbReference>
<dbReference type="Gene3D" id="1.10.10.10">
    <property type="entry name" value="Winged helix-like DNA-binding domain superfamily/Winged helix DNA-binding domain"/>
    <property type="match status" value="1"/>
</dbReference>
<keyword evidence="9 15" id="KW-0863">Zinc-finger</keyword>
<evidence type="ECO:0000256" key="7">
    <source>
        <dbReference type="ARBA" id="ARBA00022723"/>
    </source>
</evidence>
<dbReference type="Gene3D" id="3.30.40.10">
    <property type="entry name" value="Zinc/RING finger domain, C3HC4 (zinc finger)"/>
    <property type="match status" value="1"/>
</dbReference>
<comment type="catalytic activity">
    <reaction evidence="1 15">
        <text>S-ubiquitinyl-[E2 ubiquitin-conjugating enzyme]-L-cysteine + [acceptor protein]-L-lysine = [E2 ubiquitin-conjugating enzyme]-L-cysteine + N(6)-ubiquitinyl-[acceptor protein]-L-lysine.</text>
        <dbReference type="EC" id="2.3.2.27"/>
    </reaction>
</comment>
<keyword evidence="12 15" id="KW-0233">DNA recombination</keyword>
<dbReference type="GO" id="GO:0005634">
    <property type="term" value="C:nucleus"/>
    <property type="evidence" value="ECO:0007669"/>
    <property type="project" value="UniProtKB-SubCell"/>
</dbReference>
<dbReference type="GO" id="GO:0030915">
    <property type="term" value="C:Smc5-Smc6 complex"/>
    <property type="evidence" value="ECO:0007669"/>
    <property type="project" value="UniProtKB-UniRule"/>
</dbReference>
<dbReference type="InterPro" id="IPR013083">
    <property type="entry name" value="Znf_RING/FYVE/PHD"/>
</dbReference>
<sequence>MAPLSWRHHTLLQALLARGPLPEPDFHAVFTGISGKNPATHQQLFNDTLLKINKELAYLQFELRACINQYDGMVYYGVVNNIADEESKLGTKYSVPQIAFYKGLLEAIVHEAANDGSITDIDALNVRLENQVVIADADSSQDSQSRLPTSIKNFTLTQKEKTLAELIHDRWMSYTSSGKIGLGIRSFLDLRSWFRGNDIPSCVVCNEACIKASTCPNQGCTVRIHEYCLKKKFSQRKASRACPGCGTEWPRQEGEVDGDDEVNEPGEDEAPSANRSSRKRRKGVKAELVEENENAGPSTSAMPRRGSRRTKAEAVEAAQEASAAGASQPTRTSKRRKK</sequence>
<evidence type="ECO:0000256" key="12">
    <source>
        <dbReference type="ARBA" id="ARBA00023172"/>
    </source>
</evidence>
<dbReference type="PANTHER" id="PTHR20973">
    <property type="entry name" value="NON-SMC ELEMENT 1-RELATED"/>
    <property type="match status" value="1"/>
</dbReference>
<evidence type="ECO:0000313" key="18">
    <source>
        <dbReference type="EMBL" id="TVU50690.1"/>
    </source>
</evidence>
<evidence type="ECO:0000256" key="5">
    <source>
        <dbReference type="ARBA" id="ARBA00019422"/>
    </source>
</evidence>
<evidence type="ECO:0000256" key="15">
    <source>
        <dbReference type="RuleBase" id="RU368018"/>
    </source>
</evidence>
<dbReference type="FunFam" id="1.10.10.10:FF:000421">
    <property type="entry name" value="Embryo defective 1379"/>
    <property type="match status" value="1"/>
</dbReference>
<dbReference type="Proteomes" id="UP000324897">
    <property type="component" value="Chromosome 6"/>
</dbReference>
<accession>A0A5J9WTM2</accession>
<keyword evidence="11 15" id="KW-0862">Zinc</keyword>
<dbReference type="FunFam" id="3.90.1150.220:FF:000002">
    <property type="entry name" value="Non-structural maintenance of chromosomes element 1"/>
    <property type="match status" value="1"/>
</dbReference>
<keyword evidence="19" id="KW-1185">Reference proteome</keyword>
<dbReference type="InterPro" id="IPR014857">
    <property type="entry name" value="Nse1_RING_C4HC3-type"/>
</dbReference>
<evidence type="ECO:0000256" key="14">
    <source>
        <dbReference type="ARBA" id="ARBA00023242"/>
    </source>
</evidence>
<comment type="similarity">
    <text evidence="3 15">Belongs to the NSE1 family.</text>
</comment>
<evidence type="ECO:0000256" key="2">
    <source>
        <dbReference type="ARBA" id="ARBA00004123"/>
    </source>
</evidence>
<dbReference type="EC" id="2.3.2.27" evidence="4 15"/>
<dbReference type="GO" id="GO:0061630">
    <property type="term" value="F:ubiquitin protein ligase activity"/>
    <property type="evidence" value="ECO:0007669"/>
    <property type="project" value="UniProtKB-EC"/>
</dbReference>
<dbReference type="FunFam" id="3.30.40.10:FF:000427">
    <property type="entry name" value="Non-structural maintenance of chromosomes element 1"/>
    <property type="match status" value="1"/>
</dbReference>
<keyword evidence="10 15" id="KW-0833">Ubl conjugation pathway</keyword>
<evidence type="ECO:0000256" key="6">
    <source>
        <dbReference type="ARBA" id="ARBA00022679"/>
    </source>
</evidence>
<gene>
    <name evidence="18" type="ORF">EJB05_02070</name>
</gene>
<organism evidence="18 19">
    <name type="scientific">Eragrostis curvula</name>
    <name type="common">weeping love grass</name>
    <dbReference type="NCBI Taxonomy" id="38414"/>
    <lineage>
        <taxon>Eukaryota</taxon>
        <taxon>Viridiplantae</taxon>
        <taxon>Streptophyta</taxon>
        <taxon>Embryophyta</taxon>
        <taxon>Tracheophyta</taxon>
        <taxon>Spermatophyta</taxon>
        <taxon>Magnoliopsida</taxon>
        <taxon>Liliopsida</taxon>
        <taxon>Poales</taxon>
        <taxon>Poaceae</taxon>
        <taxon>PACMAD clade</taxon>
        <taxon>Chloridoideae</taxon>
        <taxon>Eragrostideae</taxon>
        <taxon>Eragrostidinae</taxon>
        <taxon>Eragrostis</taxon>
    </lineage>
</organism>
<dbReference type="Pfam" id="PF08746">
    <property type="entry name" value="zf-RING-like"/>
    <property type="match status" value="1"/>
</dbReference>
<keyword evidence="14 15" id="KW-0539">Nucleus</keyword>
<feature type="domain" description="Non-structural maintenance of chromosomes element 1 RING C4HC3-type" evidence="17">
    <location>
        <begin position="202"/>
        <end position="245"/>
    </location>
</feature>
<evidence type="ECO:0000256" key="13">
    <source>
        <dbReference type="ARBA" id="ARBA00023204"/>
    </source>
</evidence>
<dbReference type="GO" id="GO:0008270">
    <property type="term" value="F:zinc ion binding"/>
    <property type="evidence" value="ECO:0007669"/>
    <property type="project" value="UniProtKB-KW"/>
</dbReference>
<keyword evidence="7 15" id="KW-0479">Metal-binding</keyword>
<dbReference type="EMBL" id="RWGY01000002">
    <property type="protein sequence ID" value="TVU50690.1"/>
    <property type="molecule type" value="Genomic_DNA"/>
</dbReference>